<dbReference type="InterPro" id="IPR012349">
    <property type="entry name" value="Split_barrel_FMN-bd"/>
</dbReference>
<dbReference type="PANTHER" id="PTHR35176">
    <property type="entry name" value="HEME OXYGENASE HI_0854-RELATED"/>
    <property type="match status" value="1"/>
</dbReference>
<dbReference type="Gene3D" id="2.30.110.10">
    <property type="entry name" value="Electron Transport, Fmn-binding Protein, Chain A"/>
    <property type="match status" value="1"/>
</dbReference>
<proteinExistence type="predicted"/>
<sequence length="174" mass="18575">MPPTPAAEPATRLDPRFSDPRAAAAPWSDAVALLEAAEVFWLTTVRPDARPHVTPLIAVWHDGALHFCTGPAERKARNLRDNRSVVLTTGGNTLGEGSDLVVEGEAERVTDTGTLRALAAAYAGKYGPAWTFGVGDGVFVGDGGEALVFRVAPRTAFGFTKGDAFGQTRWRFPR</sequence>
<name>A0A7H0HR32_9ACTN</name>
<dbReference type="InterPro" id="IPR011576">
    <property type="entry name" value="Pyridox_Oxase_N"/>
</dbReference>
<dbReference type="PANTHER" id="PTHR35176:SF4">
    <property type="entry name" value="PYRIDOXAMINE 5'-PHOSPHATE OXIDASE-RELATED FMN-BINDING"/>
    <property type="match status" value="1"/>
</dbReference>
<dbReference type="InterPro" id="IPR052019">
    <property type="entry name" value="F420H2_bilvrd_red/Heme_oxyg"/>
</dbReference>
<dbReference type="RefSeq" id="WP_187740167.1">
    <property type="nucleotide sequence ID" value="NZ_CP060825.1"/>
</dbReference>
<evidence type="ECO:0000256" key="1">
    <source>
        <dbReference type="ARBA" id="ARBA00023002"/>
    </source>
</evidence>
<keyword evidence="4" id="KW-1185">Reference proteome</keyword>
<dbReference type="GO" id="GO:0016627">
    <property type="term" value="F:oxidoreductase activity, acting on the CH-CH group of donors"/>
    <property type="evidence" value="ECO:0007669"/>
    <property type="project" value="TreeGrafter"/>
</dbReference>
<evidence type="ECO:0000313" key="3">
    <source>
        <dbReference type="EMBL" id="QNP62998.1"/>
    </source>
</evidence>
<feature type="domain" description="Pyridoxamine 5'-phosphate oxidase N-terminal" evidence="2">
    <location>
        <begin position="31"/>
        <end position="127"/>
    </location>
</feature>
<dbReference type="GO" id="GO:0070967">
    <property type="term" value="F:coenzyme F420 binding"/>
    <property type="evidence" value="ECO:0007669"/>
    <property type="project" value="TreeGrafter"/>
</dbReference>
<reference evidence="3 4" key="1">
    <citation type="submission" date="2020-08" db="EMBL/GenBank/DDBJ databases">
        <title>A novel species.</title>
        <authorList>
            <person name="Gao J."/>
        </authorList>
    </citation>
    <scope>NUCLEOTIDE SEQUENCE [LARGE SCALE GENOMIC DNA]</scope>
    <source>
        <strain evidence="3 4">CRPJ-33</strain>
    </source>
</reference>
<evidence type="ECO:0000259" key="2">
    <source>
        <dbReference type="Pfam" id="PF01243"/>
    </source>
</evidence>
<dbReference type="Proteomes" id="UP000516230">
    <property type="component" value="Chromosome"/>
</dbReference>
<dbReference type="AlphaFoldDB" id="A0A7H0HR32"/>
<dbReference type="EMBL" id="CP060825">
    <property type="protein sequence ID" value="QNP62998.1"/>
    <property type="molecule type" value="Genomic_DNA"/>
</dbReference>
<organism evidence="3 4">
    <name type="scientific">Streptomyces genisteinicus</name>
    <dbReference type="NCBI Taxonomy" id="2768068"/>
    <lineage>
        <taxon>Bacteria</taxon>
        <taxon>Bacillati</taxon>
        <taxon>Actinomycetota</taxon>
        <taxon>Actinomycetes</taxon>
        <taxon>Kitasatosporales</taxon>
        <taxon>Streptomycetaceae</taxon>
        <taxon>Streptomyces</taxon>
    </lineage>
</organism>
<accession>A0A7H0HR32</accession>
<dbReference type="Pfam" id="PF01243">
    <property type="entry name" value="PNPOx_N"/>
    <property type="match status" value="1"/>
</dbReference>
<evidence type="ECO:0000313" key="4">
    <source>
        <dbReference type="Proteomes" id="UP000516230"/>
    </source>
</evidence>
<protein>
    <submittedName>
        <fullName evidence="3">Pyridoxamine 5'-phosphate oxidase family protein</fullName>
    </submittedName>
</protein>
<dbReference type="SUPFAM" id="SSF50475">
    <property type="entry name" value="FMN-binding split barrel"/>
    <property type="match status" value="1"/>
</dbReference>
<keyword evidence="1" id="KW-0560">Oxidoreductase</keyword>
<dbReference type="KEGG" id="sgj:IAG43_08620"/>
<gene>
    <name evidence="3" type="ORF">IAG43_08620</name>
</gene>
<dbReference type="GO" id="GO:0005829">
    <property type="term" value="C:cytosol"/>
    <property type="evidence" value="ECO:0007669"/>
    <property type="project" value="TreeGrafter"/>
</dbReference>